<keyword evidence="3" id="KW-1185">Reference proteome</keyword>
<organism evidence="2 3">
    <name type="scientific">Kineosporia succinea</name>
    <dbReference type="NCBI Taxonomy" id="84632"/>
    <lineage>
        <taxon>Bacteria</taxon>
        <taxon>Bacillati</taxon>
        <taxon>Actinomycetota</taxon>
        <taxon>Actinomycetes</taxon>
        <taxon>Kineosporiales</taxon>
        <taxon>Kineosporiaceae</taxon>
        <taxon>Kineosporia</taxon>
    </lineage>
</organism>
<evidence type="ECO:0000313" key="3">
    <source>
        <dbReference type="Proteomes" id="UP001235712"/>
    </source>
</evidence>
<evidence type="ECO:0000256" key="1">
    <source>
        <dbReference type="SAM" id="Phobius"/>
    </source>
</evidence>
<feature type="transmembrane region" description="Helical" evidence="1">
    <location>
        <begin position="161"/>
        <end position="184"/>
    </location>
</feature>
<keyword evidence="1" id="KW-1133">Transmembrane helix</keyword>
<evidence type="ECO:0000313" key="2">
    <source>
        <dbReference type="EMBL" id="MDP9831074.1"/>
    </source>
</evidence>
<keyword evidence="1" id="KW-0472">Membrane</keyword>
<dbReference type="RefSeq" id="WP_307250493.1">
    <property type="nucleotide sequence ID" value="NZ_JAUSQZ010000001.1"/>
</dbReference>
<proteinExistence type="predicted"/>
<sequence>MRFPRTVRLQLLTTLLVVTVVDLTVLGQFSLASQYRAQVRVTQLEELLTAGYEADLRIAHVWATGSTVASDRSVAVGPAPASAVQLARDALTAFDALARDHPGVDATALMPLRRELRVTAGTPTSFQLRSRSEALRRILSDLASELKDRSDAVAALSRSTVALFVLAGLAAIGLSTTCLTLLTVSTPRSPITPFRRPAVPTTKEPT</sequence>
<name>A0ABT9PF92_9ACTN</name>
<gene>
    <name evidence="2" type="ORF">J2S57_006823</name>
</gene>
<keyword evidence="1" id="KW-0812">Transmembrane</keyword>
<protein>
    <recommendedName>
        <fullName evidence="4">CHASE3 domain sensor protein</fullName>
    </recommendedName>
</protein>
<dbReference type="EMBL" id="JAUSQZ010000001">
    <property type="protein sequence ID" value="MDP9831074.1"/>
    <property type="molecule type" value="Genomic_DNA"/>
</dbReference>
<accession>A0ABT9PF92</accession>
<comment type="caution">
    <text evidence="2">The sequence shown here is derived from an EMBL/GenBank/DDBJ whole genome shotgun (WGS) entry which is preliminary data.</text>
</comment>
<reference evidence="2 3" key="1">
    <citation type="submission" date="2023-07" db="EMBL/GenBank/DDBJ databases">
        <title>Sequencing the genomes of 1000 actinobacteria strains.</title>
        <authorList>
            <person name="Klenk H.-P."/>
        </authorList>
    </citation>
    <scope>NUCLEOTIDE SEQUENCE [LARGE SCALE GENOMIC DNA]</scope>
    <source>
        <strain evidence="2 3">DSM 44388</strain>
    </source>
</reference>
<dbReference type="Proteomes" id="UP001235712">
    <property type="component" value="Unassembled WGS sequence"/>
</dbReference>
<evidence type="ECO:0008006" key="4">
    <source>
        <dbReference type="Google" id="ProtNLM"/>
    </source>
</evidence>